<name>A0A5C7J5U1_9BACT</name>
<dbReference type="EMBL" id="SSDS01000062">
    <property type="protein sequence ID" value="TXG76857.1"/>
    <property type="molecule type" value="Genomic_DNA"/>
</dbReference>
<dbReference type="AlphaFoldDB" id="A0A5C7J5U1"/>
<evidence type="ECO:0000313" key="2">
    <source>
        <dbReference type="Proteomes" id="UP000321026"/>
    </source>
</evidence>
<dbReference type="Proteomes" id="UP000321026">
    <property type="component" value="Unassembled WGS sequence"/>
</dbReference>
<accession>A0A5C7J5U1</accession>
<protein>
    <submittedName>
        <fullName evidence="1">Uncharacterized protein</fullName>
    </submittedName>
</protein>
<proteinExistence type="predicted"/>
<sequence length="146" mass="16365">MKPPTNNLRLFLVFSTLLFLCGSVFLASLNVPKSEQTSKRITVDNLPKNDFSETEILISKAKAETNSNERKAQGIISQTKDGITHLESTIRQKDKEIFVLDKELEQAKAVLAVVQDTAIVALDTSNVQKRPKRLLDRVKERLKGSN</sequence>
<organism evidence="1 2">
    <name type="scientific">Candidatus Dojkabacteria bacterium</name>
    <dbReference type="NCBI Taxonomy" id="2099670"/>
    <lineage>
        <taxon>Bacteria</taxon>
        <taxon>Candidatus Dojkabacteria</taxon>
    </lineage>
</organism>
<reference evidence="1 2" key="1">
    <citation type="submission" date="2018-09" db="EMBL/GenBank/DDBJ databases">
        <title>Metagenome Assembled Genomes from an Advanced Water Purification Facility.</title>
        <authorList>
            <person name="Stamps B.W."/>
            <person name="Spear J.R."/>
        </authorList>
    </citation>
    <scope>NUCLEOTIDE SEQUENCE [LARGE SCALE GENOMIC DNA]</scope>
    <source>
        <strain evidence="1">Bin_63_2</strain>
    </source>
</reference>
<evidence type="ECO:0000313" key="1">
    <source>
        <dbReference type="EMBL" id="TXG76857.1"/>
    </source>
</evidence>
<gene>
    <name evidence="1" type="ORF">E6Q11_04005</name>
</gene>
<comment type="caution">
    <text evidence="1">The sequence shown here is derived from an EMBL/GenBank/DDBJ whole genome shotgun (WGS) entry which is preliminary data.</text>
</comment>